<feature type="domain" description="4Fe-4S ferredoxin-type" evidence="7">
    <location>
        <begin position="29"/>
        <end position="58"/>
    </location>
</feature>
<keyword evidence="8" id="KW-0670">Pyruvate</keyword>
<keyword evidence="5" id="KW-0408">Iron</keyword>
<sequence>MKKSKFKELKPVLPAGTSERLKTGSWRVLTPSIDNNKCAKCFKCVNFCPENSIKYNENKGQMEIDFEYCKGCGICAQECPAKAITMNKK</sequence>
<comment type="cofactor">
    <cofactor evidence="1">
        <name>[4Fe-4S] cluster</name>
        <dbReference type="ChEBI" id="CHEBI:49883"/>
    </cofactor>
</comment>
<dbReference type="Pfam" id="PF14697">
    <property type="entry name" value="Fer4_21"/>
    <property type="match status" value="1"/>
</dbReference>
<reference evidence="8 9" key="1">
    <citation type="submission" date="2017-09" db="EMBL/GenBank/DDBJ databases">
        <title>Depth-based differentiation of microbial function through sediment-hosted aquifers and enrichment of novel symbionts in the deep terrestrial subsurface.</title>
        <authorList>
            <person name="Probst A.J."/>
            <person name="Ladd B."/>
            <person name="Jarett J.K."/>
            <person name="Geller-Mcgrath D.E."/>
            <person name="Sieber C.M."/>
            <person name="Emerson J.B."/>
            <person name="Anantharaman K."/>
            <person name="Thomas B.C."/>
            <person name="Malmstrom R."/>
            <person name="Stieglmeier M."/>
            <person name="Klingl A."/>
            <person name="Woyke T."/>
            <person name="Ryan C.M."/>
            <person name="Banfield J.F."/>
        </authorList>
    </citation>
    <scope>NUCLEOTIDE SEQUENCE [LARGE SCALE GENOMIC DNA]</scope>
    <source>
        <strain evidence="8">CG23_combo_of_CG06-09_8_20_14_all_39_17</strain>
    </source>
</reference>
<dbReference type="GO" id="GO:0051539">
    <property type="term" value="F:4 iron, 4 sulfur cluster binding"/>
    <property type="evidence" value="ECO:0007669"/>
    <property type="project" value="UniProtKB-KW"/>
</dbReference>
<keyword evidence="2" id="KW-0004">4Fe-4S</keyword>
<evidence type="ECO:0000259" key="7">
    <source>
        <dbReference type="PROSITE" id="PS51379"/>
    </source>
</evidence>
<comment type="caution">
    <text evidence="8">The sequence shown here is derived from an EMBL/GenBank/DDBJ whole genome shotgun (WGS) entry which is preliminary data.</text>
</comment>
<evidence type="ECO:0000256" key="6">
    <source>
        <dbReference type="ARBA" id="ARBA00023014"/>
    </source>
</evidence>
<dbReference type="AlphaFoldDB" id="A0A2G9YTK5"/>
<organism evidence="8 9">
    <name type="scientific">Candidatus Nealsonbacteria bacterium CG23_combo_of_CG06-09_8_20_14_all_39_17</name>
    <dbReference type="NCBI Taxonomy" id="1974722"/>
    <lineage>
        <taxon>Bacteria</taxon>
        <taxon>Candidatus Nealsoniibacteriota</taxon>
    </lineage>
</organism>
<evidence type="ECO:0000256" key="3">
    <source>
        <dbReference type="ARBA" id="ARBA00022723"/>
    </source>
</evidence>
<proteinExistence type="predicted"/>
<dbReference type="PANTHER" id="PTHR43724">
    <property type="entry name" value="PYRUVATE SYNTHASE SUBUNIT PORD"/>
    <property type="match status" value="1"/>
</dbReference>
<dbReference type="InterPro" id="IPR011898">
    <property type="entry name" value="PorD_KorD"/>
</dbReference>
<evidence type="ECO:0000256" key="4">
    <source>
        <dbReference type="ARBA" id="ARBA00022737"/>
    </source>
</evidence>
<dbReference type="Proteomes" id="UP000229976">
    <property type="component" value="Unassembled WGS sequence"/>
</dbReference>
<dbReference type="PROSITE" id="PS51379">
    <property type="entry name" value="4FE4S_FER_2"/>
    <property type="match status" value="2"/>
</dbReference>
<keyword evidence="4" id="KW-0677">Repeat</keyword>
<evidence type="ECO:0000256" key="2">
    <source>
        <dbReference type="ARBA" id="ARBA00022485"/>
    </source>
</evidence>
<dbReference type="Gene3D" id="3.30.70.20">
    <property type="match status" value="1"/>
</dbReference>
<evidence type="ECO:0000256" key="5">
    <source>
        <dbReference type="ARBA" id="ARBA00023004"/>
    </source>
</evidence>
<gene>
    <name evidence="8" type="ORF">COX37_03250</name>
</gene>
<dbReference type="PROSITE" id="PS00198">
    <property type="entry name" value="4FE4S_FER_1"/>
    <property type="match status" value="1"/>
</dbReference>
<evidence type="ECO:0000313" key="9">
    <source>
        <dbReference type="Proteomes" id="UP000229976"/>
    </source>
</evidence>
<keyword evidence="3" id="KW-0479">Metal-binding</keyword>
<keyword evidence="6" id="KW-0411">Iron-sulfur</keyword>
<accession>A0A2G9YTK5</accession>
<dbReference type="SUPFAM" id="SSF54862">
    <property type="entry name" value="4Fe-4S ferredoxins"/>
    <property type="match status" value="1"/>
</dbReference>
<dbReference type="PANTHER" id="PTHR43724:SF1">
    <property type="entry name" value="PYRUVATE SYNTHASE SUBUNIT PORD"/>
    <property type="match status" value="1"/>
</dbReference>
<protein>
    <submittedName>
        <fullName evidence="8">Pyruvate synthase</fullName>
    </submittedName>
</protein>
<dbReference type="EMBL" id="PCRO01000039">
    <property type="protein sequence ID" value="PIP22584.1"/>
    <property type="molecule type" value="Genomic_DNA"/>
</dbReference>
<dbReference type="InterPro" id="IPR017896">
    <property type="entry name" value="4Fe4S_Fe-S-bd"/>
</dbReference>
<evidence type="ECO:0000256" key="1">
    <source>
        <dbReference type="ARBA" id="ARBA00001966"/>
    </source>
</evidence>
<dbReference type="GO" id="GO:0016625">
    <property type="term" value="F:oxidoreductase activity, acting on the aldehyde or oxo group of donors, iron-sulfur protein as acceptor"/>
    <property type="evidence" value="ECO:0007669"/>
    <property type="project" value="InterPro"/>
</dbReference>
<evidence type="ECO:0000313" key="8">
    <source>
        <dbReference type="EMBL" id="PIP22584.1"/>
    </source>
</evidence>
<feature type="domain" description="4Fe-4S ferredoxin-type" evidence="7">
    <location>
        <begin position="60"/>
        <end position="89"/>
    </location>
</feature>
<name>A0A2G9YTK5_9BACT</name>
<dbReference type="GO" id="GO:0046872">
    <property type="term" value="F:metal ion binding"/>
    <property type="evidence" value="ECO:0007669"/>
    <property type="project" value="UniProtKB-KW"/>
</dbReference>
<dbReference type="NCBIfam" id="TIGR02179">
    <property type="entry name" value="PorD_KorD"/>
    <property type="match status" value="1"/>
</dbReference>
<dbReference type="InterPro" id="IPR017900">
    <property type="entry name" value="4Fe4S_Fe_S_CS"/>
</dbReference>